<organism evidence="9 10">
    <name type="scientific">Panicum miliaceum</name>
    <name type="common">Proso millet</name>
    <name type="synonym">Broomcorn millet</name>
    <dbReference type="NCBI Taxonomy" id="4540"/>
    <lineage>
        <taxon>Eukaryota</taxon>
        <taxon>Viridiplantae</taxon>
        <taxon>Streptophyta</taxon>
        <taxon>Embryophyta</taxon>
        <taxon>Tracheophyta</taxon>
        <taxon>Spermatophyta</taxon>
        <taxon>Magnoliopsida</taxon>
        <taxon>Liliopsida</taxon>
        <taxon>Poales</taxon>
        <taxon>Poaceae</taxon>
        <taxon>PACMAD clade</taxon>
        <taxon>Panicoideae</taxon>
        <taxon>Panicodae</taxon>
        <taxon>Paniceae</taxon>
        <taxon>Panicinae</taxon>
        <taxon>Panicum</taxon>
        <taxon>Panicum sect. Panicum</taxon>
    </lineage>
</organism>
<evidence type="ECO:0000259" key="8">
    <source>
        <dbReference type="PROSITE" id="PS50405"/>
    </source>
</evidence>
<comment type="similarity">
    <text evidence="1">Belongs to the GST superfamily. Phi family.</text>
</comment>
<dbReference type="InterPro" id="IPR004045">
    <property type="entry name" value="Glutathione_S-Trfase_N"/>
</dbReference>
<dbReference type="InterPro" id="IPR036249">
    <property type="entry name" value="Thioredoxin-like_sf"/>
</dbReference>
<evidence type="ECO:0000256" key="5">
    <source>
        <dbReference type="SAM" id="Coils"/>
    </source>
</evidence>
<dbReference type="InterPro" id="IPR040079">
    <property type="entry name" value="Glutathione_S-Trfase"/>
</dbReference>
<protein>
    <recommendedName>
        <fullName evidence="2">glutathione transferase</fullName>
        <ecNumber evidence="2">2.5.1.18</ecNumber>
    </recommendedName>
</protein>
<dbReference type="PROSITE" id="PS50404">
    <property type="entry name" value="GST_NTER"/>
    <property type="match status" value="1"/>
</dbReference>
<dbReference type="SUPFAM" id="SSF47616">
    <property type="entry name" value="GST C-terminal domain-like"/>
    <property type="match status" value="1"/>
</dbReference>
<dbReference type="InterPro" id="IPR010987">
    <property type="entry name" value="Glutathione-S-Trfase_C-like"/>
</dbReference>
<dbReference type="STRING" id="4540.A0A3L6SKJ6"/>
<dbReference type="InterPro" id="IPR004046">
    <property type="entry name" value="GST_C"/>
</dbReference>
<dbReference type="PROSITE" id="PS50405">
    <property type="entry name" value="GST_CTER"/>
    <property type="match status" value="1"/>
</dbReference>
<evidence type="ECO:0000256" key="3">
    <source>
        <dbReference type="ARBA" id="ARBA00022679"/>
    </source>
</evidence>
<feature type="domain" description="GST N-terminal" evidence="7">
    <location>
        <begin position="120"/>
        <end position="201"/>
    </location>
</feature>
<accession>A0A3L6SKJ6</accession>
<dbReference type="SFLD" id="SFLDG01154">
    <property type="entry name" value="Main.5:_Phi-like"/>
    <property type="match status" value="1"/>
</dbReference>
<evidence type="ECO:0000256" key="4">
    <source>
        <dbReference type="ARBA" id="ARBA00047960"/>
    </source>
</evidence>
<dbReference type="CDD" id="cd03053">
    <property type="entry name" value="GST_N_Phi"/>
    <property type="match status" value="1"/>
</dbReference>
<keyword evidence="3" id="KW-0808">Transferase</keyword>
<dbReference type="PANTHER" id="PTHR43900">
    <property type="entry name" value="GLUTATHIONE S-TRANSFERASE RHO"/>
    <property type="match status" value="1"/>
</dbReference>
<dbReference type="Gene3D" id="3.40.30.10">
    <property type="entry name" value="Glutaredoxin"/>
    <property type="match status" value="1"/>
</dbReference>
<sequence>MRISTSRWRTTERNRSRLRCRARWEKKKKKNSYESEKEASRRAGPLTIGAAAPTPLTSHTRARCALPAGRPPIKRGAGPERHFAQRDRRRENPKGQRGRGRRRRTEGREGSAGEEGEAMAPMKLYGSTMSWNVTRCAVALEEAGSDYEIVPINFATAEHKSPEHLARNPFGQVPALQDGDLYVWESRAICKYAARKNKPELLKEGSLEESAMVDVWMEVEANQYTSVLNPILFQCLISPMLGGSTDQKVVKENLEKLKKVLEVYEARLTKYKYLAGDFLSLADLNHVSATLCLFATPHASVLDGYPHVKAWWSSLMERPSVQKVAALMKPSA</sequence>
<comment type="caution">
    <text evidence="9">The sequence shown here is derived from an EMBL/GenBank/DDBJ whole genome shotgun (WGS) entry which is preliminary data.</text>
</comment>
<evidence type="ECO:0000256" key="2">
    <source>
        <dbReference type="ARBA" id="ARBA00012452"/>
    </source>
</evidence>
<feature type="domain" description="GST C-terminal" evidence="8">
    <location>
        <begin position="206"/>
        <end position="332"/>
    </location>
</feature>
<dbReference type="InterPro" id="IPR036282">
    <property type="entry name" value="Glutathione-S-Trfase_C_sf"/>
</dbReference>
<dbReference type="Gene3D" id="1.20.1050.10">
    <property type="match status" value="1"/>
</dbReference>
<comment type="catalytic activity">
    <reaction evidence="4">
        <text>RX + glutathione = an S-substituted glutathione + a halide anion + H(+)</text>
        <dbReference type="Rhea" id="RHEA:16437"/>
        <dbReference type="ChEBI" id="CHEBI:15378"/>
        <dbReference type="ChEBI" id="CHEBI:16042"/>
        <dbReference type="ChEBI" id="CHEBI:17792"/>
        <dbReference type="ChEBI" id="CHEBI:57925"/>
        <dbReference type="ChEBI" id="CHEBI:90779"/>
        <dbReference type="EC" id="2.5.1.18"/>
    </reaction>
</comment>
<evidence type="ECO:0000313" key="9">
    <source>
        <dbReference type="EMBL" id="RLN22675.1"/>
    </source>
</evidence>
<dbReference type="EC" id="2.5.1.18" evidence="2"/>
<dbReference type="GO" id="GO:0043295">
    <property type="term" value="F:glutathione binding"/>
    <property type="evidence" value="ECO:0007669"/>
    <property type="project" value="TreeGrafter"/>
</dbReference>
<dbReference type="GO" id="GO:0005737">
    <property type="term" value="C:cytoplasm"/>
    <property type="evidence" value="ECO:0007669"/>
    <property type="project" value="TreeGrafter"/>
</dbReference>
<feature type="compositionally biased region" description="Basic and acidic residues" evidence="6">
    <location>
        <begin position="31"/>
        <end position="41"/>
    </location>
</feature>
<dbReference type="CDD" id="cd03187">
    <property type="entry name" value="GST_C_Phi"/>
    <property type="match status" value="1"/>
</dbReference>
<dbReference type="SUPFAM" id="SSF52833">
    <property type="entry name" value="Thioredoxin-like"/>
    <property type="match status" value="1"/>
</dbReference>
<evidence type="ECO:0000256" key="1">
    <source>
        <dbReference type="ARBA" id="ARBA00010128"/>
    </source>
</evidence>
<dbReference type="FunFam" id="3.40.30.10:FF:000016">
    <property type="entry name" value="Glutathione S-transferase F2"/>
    <property type="match status" value="1"/>
</dbReference>
<dbReference type="InterPro" id="IPR034347">
    <property type="entry name" value="GST_Phi_C"/>
</dbReference>
<dbReference type="Pfam" id="PF02798">
    <property type="entry name" value="GST_N"/>
    <property type="match status" value="1"/>
</dbReference>
<gene>
    <name evidence="9" type="ORF">C2845_PM07G23960</name>
</gene>
<evidence type="ECO:0000259" key="7">
    <source>
        <dbReference type="PROSITE" id="PS50404"/>
    </source>
</evidence>
<evidence type="ECO:0000313" key="10">
    <source>
        <dbReference type="Proteomes" id="UP000275267"/>
    </source>
</evidence>
<dbReference type="SFLD" id="SFLDS00019">
    <property type="entry name" value="Glutathione_Transferase_(cytos"/>
    <property type="match status" value="1"/>
</dbReference>
<dbReference type="GO" id="GO:0009635">
    <property type="term" value="P:response to herbicide"/>
    <property type="evidence" value="ECO:0007669"/>
    <property type="project" value="UniProtKB-ARBA"/>
</dbReference>
<dbReference type="EMBL" id="PQIB02000004">
    <property type="protein sequence ID" value="RLN22675.1"/>
    <property type="molecule type" value="Genomic_DNA"/>
</dbReference>
<dbReference type="GO" id="GO:0006749">
    <property type="term" value="P:glutathione metabolic process"/>
    <property type="evidence" value="ECO:0007669"/>
    <property type="project" value="TreeGrafter"/>
</dbReference>
<dbReference type="AlphaFoldDB" id="A0A3L6SKJ6"/>
<dbReference type="GO" id="GO:0004364">
    <property type="term" value="F:glutathione transferase activity"/>
    <property type="evidence" value="ECO:0007669"/>
    <property type="project" value="UniProtKB-EC"/>
</dbReference>
<feature type="compositionally biased region" description="Basic residues" evidence="6">
    <location>
        <begin position="96"/>
        <end position="105"/>
    </location>
</feature>
<dbReference type="PANTHER" id="PTHR43900:SF39">
    <property type="entry name" value="GLUTATHIONE S-TRANSFERASE GSTF2-RELATED"/>
    <property type="match status" value="1"/>
</dbReference>
<feature type="compositionally biased region" description="Basic residues" evidence="6">
    <location>
        <begin position="16"/>
        <end position="30"/>
    </location>
</feature>
<proteinExistence type="inferred from homology"/>
<dbReference type="SFLD" id="SFLDG00358">
    <property type="entry name" value="Main_(cytGST)"/>
    <property type="match status" value="1"/>
</dbReference>
<evidence type="ECO:0000256" key="6">
    <source>
        <dbReference type="SAM" id="MobiDB-lite"/>
    </source>
</evidence>
<reference evidence="10" key="1">
    <citation type="journal article" date="2019" name="Nat. Commun.">
        <title>The genome of broomcorn millet.</title>
        <authorList>
            <person name="Zou C."/>
            <person name="Miki D."/>
            <person name="Li D."/>
            <person name="Tang Q."/>
            <person name="Xiao L."/>
            <person name="Rajput S."/>
            <person name="Deng P."/>
            <person name="Jia W."/>
            <person name="Huang R."/>
            <person name="Zhang M."/>
            <person name="Sun Y."/>
            <person name="Hu J."/>
            <person name="Fu X."/>
            <person name="Schnable P.S."/>
            <person name="Li F."/>
            <person name="Zhang H."/>
            <person name="Feng B."/>
            <person name="Zhu X."/>
            <person name="Liu R."/>
            <person name="Schnable J.C."/>
            <person name="Zhu J.-K."/>
            <person name="Zhang H."/>
        </authorList>
    </citation>
    <scope>NUCLEOTIDE SEQUENCE [LARGE SCALE GENOMIC DNA]</scope>
</reference>
<feature type="region of interest" description="Disordered" evidence="6">
    <location>
        <begin position="1"/>
        <end position="119"/>
    </location>
</feature>
<dbReference type="Pfam" id="PF00043">
    <property type="entry name" value="GST_C"/>
    <property type="match status" value="1"/>
</dbReference>
<keyword evidence="5" id="KW-0175">Coiled coil</keyword>
<feature type="compositionally biased region" description="Basic and acidic residues" evidence="6">
    <location>
        <begin position="77"/>
        <end position="94"/>
    </location>
</feature>
<name>A0A3L6SKJ6_PANMI</name>
<dbReference type="OrthoDB" id="422574at2759"/>
<dbReference type="Proteomes" id="UP000275267">
    <property type="component" value="Unassembled WGS sequence"/>
</dbReference>
<dbReference type="FunFam" id="1.20.1050.10:FF:000004">
    <property type="entry name" value="Glutathione S-transferase F2"/>
    <property type="match status" value="1"/>
</dbReference>
<feature type="coiled-coil region" evidence="5">
    <location>
        <begin position="247"/>
        <end position="274"/>
    </location>
</feature>
<keyword evidence="10" id="KW-1185">Reference proteome</keyword>